<dbReference type="Pfam" id="PF11951">
    <property type="entry name" value="Fungal_trans_2"/>
    <property type="match status" value="1"/>
</dbReference>
<gene>
    <name evidence="1" type="ORF">BDV29DRAFT_123484</name>
</gene>
<accession>A0A5N5X555</accession>
<evidence type="ECO:0000313" key="2">
    <source>
        <dbReference type="Proteomes" id="UP000326565"/>
    </source>
</evidence>
<name>A0A5N5X555_9EURO</name>
<dbReference type="InterPro" id="IPR021858">
    <property type="entry name" value="Fun_TF"/>
</dbReference>
<dbReference type="AlphaFoldDB" id="A0A5N5X555"/>
<reference evidence="1 2" key="1">
    <citation type="submission" date="2019-04" db="EMBL/GenBank/DDBJ databases">
        <title>Friends and foes A comparative genomics study of 23 Aspergillus species from section Flavi.</title>
        <authorList>
            <consortium name="DOE Joint Genome Institute"/>
            <person name="Kjaerbolling I."/>
            <person name="Vesth T."/>
            <person name="Frisvad J.C."/>
            <person name="Nybo J.L."/>
            <person name="Theobald S."/>
            <person name="Kildgaard S."/>
            <person name="Isbrandt T."/>
            <person name="Kuo A."/>
            <person name="Sato A."/>
            <person name="Lyhne E.K."/>
            <person name="Kogle M.E."/>
            <person name="Wiebenga A."/>
            <person name="Kun R.S."/>
            <person name="Lubbers R.J."/>
            <person name="Makela M.R."/>
            <person name="Barry K."/>
            <person name="Chovatia M."/>
            <person name="Clum A."/>
            <person name="Daum C."/>
            <person name="Haridas S."/>
            <person name="He G."/>
            <person name="LaButti K."/>
            <person name="Lipzen A."/>
            <person name="Mondo S."/>
            <person name="Riley R."/>
            <person name="Salamov A."/>
            <person name="Simmons B.A."/>
            <person name="Magnuson J.K."/>
            <person name="Henrissat B."/>
            <person name="Mortensen U.H."/>
            <person name="Larsen T.O."/>
            <person name="Devries R.P."/>
            <person name="Grigoriev I.V."/>
            <person name="Machida M."/>
            <person name="Baker S.E."/>
            <person name="Andersen M.R."/>
        </authorList>
    </citation>
    <scope>NUCLEOTIDE SEQUENCE [LARGE SCALE GENOMIC DNA]</scope>
    <source>
        <strain evidence="1 2">CBS 151.66</strain>
    </source>
</reference>
<keyword evidence="2" id="KW-1185">Reference proteome</keyword>
<dbReference type="OrthoDB" id="3477330at2759"/>
<sequence length="132" mass="14988">MKLASYNALAMHQSLILFYCCRVHNINAIILQETVKKAMRFIEQACGSNEREEHNASLLWPCFIAAGEALGRTVQDCLLRWLRGMVDRTAVESFAVAADVVQSVWRARQETGNFTLGWFDVLGHYRCPIILV</sequence>
<organism evidence="1 2">
    <name type="scientific">Aspergillus leporis</name>
    <dbReference type="NCBI Taxonomy" id="41062"/>
    <lineage>
        <taxon>Eukaryota</taxon>
        <taxon>Fungi</taxon>
        <taxon>Dikarya</taxon>
        <taxon>Ascomycota</taxon>
        <taxon>Pezizomycotina</taxon>
        <taxon>Eurotiomycetes</taxon>
        <taxon>Eurotiomycetidae</taxon>
        <taxon>Eurotiales</taxon>
        <taxon>Aspergillaceae</taxon>
        <taxon>Aspergillus</taxon>
        <taxon>Aspergillus subgen. Circumdati</taxon>
    </lineage>
</organism>
<proteinExistence type="predicted"/>
<dbReference type="Proteomes" id="UP000326565">
    <property type="component" value="Unassembled WGS sequence"/>
</dbReference>
<dbReference type="EMBL" id="ML732210">
    <property type="protein sequence ID" value="KAB8074432.1"/>
    <property type="molecule type" value="Genomic_DNA"/>
</dbReference>
<evidence type="ECO:0000313" key="1">
    <source>
        <dbReference type="EMBL" id="KAB8074432.1"/>
    </source>
</evidence>
<protein>
    <submittedName>
        <fullName evidence="1">Fungal-specific transcription factor domain-containing protein</fullName>
    </submittedName>
</protein>